<evidence type="ECO:0008006" key="4">
    <source>
        <dbReference type="Google" id="ProtNLM"/>
    </source>
</evidence>
<dbReference type="Proteomes" id="UP000004217">
    <property type="component" value="Unassembled WGS sequence"/>
</dbReference>
<dbReference type="RefSeq" id="WP_007490857.1">
    <property type="nucleotide sequence ID" value="NZ_AGBF01000002.1"/>
</dbReference>
<gene>
    <name evidence="2" type="ORF">SZN_01519</name>
</gene>
<sequence>MDRPDTVAWQDGTWLNEPPRTRVDGDGLLVTARGHSDFWRTTAYGFVRDDGHALLRAFPPDSATEVTFVVDFEALYDQAGLMIRVDAETWIKAGVEMSDGLPQLGAVVTRGVSDWSVAPVPEWQGRAVTVRASRTGDAVTIRARCEDGPWRLVRLAPLAPDATATAGPFCCSPERDGLQVRFTHVTQGPADTALHEGEDGEDRGD</sequence>
<dbReference type="AlphaFoldDB" id="G2G4A2"/>
<dbReference type="PATRIC" id="fig|700597.3.peg.287"/>
<dbReference type="InterPro" id="IPR015987">
    <property type="entry name" value="UCP022704"/>
</dbReference>
<dbReference type="OrthoDB" id="9814707at2"/>
<reference evidence="2 3" key="1">
    <citation type="submission" date="2011-08" db="EMBL/GenBank/DDBJ databases">
        <authorList>
            <person name="Lin Y."/>
            <person name="Hao X."/>
            <person name="Johnstone L."/>
            <person name="Miller S.J."/>
            <person name="Wei G."/>
            <person name="Rensing C."/>
        </authorList>
    </citation>
    <scope>NUCLEOTIDE SEQUENCE [LARGE SCALE GENOMIC DNA]</scope>
    <source>
        <strain evidence="2 3">K42</strain>
    </source>
</reference>
<keyword evidence="3" id="KW-1185">Reference proteome</keyword>
<protein>
    <recommendedName>
        <fullName evidence="4">DUF1349 domain-containing protein</fullName>
    </recommendedName>
</protein>
<feature type="compositionally biased region" description="Basic and acidic residues" evidence="1">
    <location>
        <begin position="193"/>
        <end position="205"/>
    </location>
</feature>
<evidence type="ECO:0000313" key="3">
    <source>
        <dbReference type="Proteomes" id="UP000004217"/>
    </source>
</evidence>
<dbReference type="InterPro" id="IPR013320">
    <property type="entry name" value="ConA-like_dom_sf"/>
</dbReference>
<dbReference type="Pfam" id="PF07081">
    <property type="entry name" value="DUF1349"/>
    <property type="match status" value="1"/>
</dbReference>
<dbReference type="EMBL" id="AGBF01000002">
    <property type="protein sequence ID" value="EGX61577.1"/>
    <property type="molecule type" value="Genomic_DNA"/>
</dbReference>
<dbReference type="Gene3D" id="2.60.120.200">
    <property type="match status" value="1"/>
</dbReference>
<feature type="region of interest" description="Disordered" evidence="1">
    <location>
        <begin position="186"/>
        <end position="205"/>
    </location>
</feature>
<accession>G2G4A2</accession>
<dbReference type="PIRSF" id="PIRSF022704">
    <property type="entry name" value="UCP022704"/>
    <property type="match status" value="1"/>
</dbReference>
<comment type="caution">
    <text evidence="2">The sequence shown here is derived from an EMBL/GenBank/DDBJ whole genome shotgun (WGS) entry which is preliminary data.</text>
</comment>
<name>G2G4A2_9ACTN</name>
<dbReference type="InterPro" id="IPR009784">
    <property type="entry name" value="DUF1349"/>
</dbReference>
<dbReference type="SUPFAM" id="SSF49899">
    <property type="entry name" value="Concanavalin A-like lectins/glucanases"/>
    <property type="match status" value="1"/>
</dbReference>
<evidence type="ECO:0000313" key="2">
    <source>
        <dbReference type="EMBL" id="EGX61577.1"/>
    </source>
</evidence>
<dbReference type="PANTHER" id="PTHR35332">
    <property type="entry name" value="REGULATION OF ENOLASE PROTEIN 1"/>
    <property type="match status" value="1"/>
</dbReference>
<dbReference type="PANTHER" id="PTHR35332:SF2">
    <property type="entry name" value="REGULATION OF ENOLASE PROTEIN 1"/>
    <property type="match status" value="1"/>
</dbReference>
<organism evidence="2 3">
    <name type="scientific">Streptomyces zinciresistens K42</name>
    <dbReference type="NCBI Taxonomy" id="700597"/>
    <lineage>
        <taxon>Bacteria</taxon>
        <taxon>Bacillati</taxon>
        <taxon>Actinomycetota</taxon>
        <taxon>Actinomycetes</taxon>
        <taxon>Kitasatosporales</taxon>
        <taxon>Streptomycetaceae</taxon>
        <taxon>Streptomyces</taxon>
    </lineage>
</organism>
<evidence type="ECO:0000256" key="1">
    <source>
        <dbReference type="SAM" id="MobiDB-lite"/>
    </source>
</evidence>
<proteinExistence type="predicted"/>